<evidence type="ECO:0000259" key="2">
    <source>
        <dbReference type="Pfam" id="PF18862"/>
    </source>
</evidence>
<name>A0A919NDH5_9ACTN</name>
<dbReference type="EMBL" id="BOMW01000065">
    <property type="protein sequence ID" value="GIF08610.1"/>
    <property type="molecule type" value="Genomic_DNA"/>
</dbReference>
<evidence type="ECO:0000313" key="3">
    <source>
        <dbReference type="EMBL" id="GIF08610.1"/>
    </source>
</evidence>
<protein>
    <recommendedName>
        <fullName evidence="5">ApeA N-terminal domain-containing protein</fullName>
    </recommendedName>
</protein>
<evidence type="ECO:0000313" key="4">
    <source>
        <dbReference type="Proteomes" id="UP000629619"/>
    </source>
</evidence>
<organism evidence="3 4">
    <name type="scientific">Actinoplanes siamensis</name>
    <dbReference type="NCBI Taxonomy" id="1223317"/>
    <lineage>
        <taxon>Bacteria</taxon>
        <taxon>Bacillati</taxon>
        <taxon>Actinomycetota</taxon>
        <taxon>Actinomycetes</taxon>
        <taxon>Micromonosporales</taxon>
        <taxon>Micromonosporaceae</taxon>
        <taxon>Actinoplanes</taxon>
    </lineage>
</organism>
<comment type="caution">
    <text evidence="3">The sequence shown here is derived from an EMBL/GenBank/DDBJ whole genome shotgun (WGS) entry which is preliminary data.</text>
</comment>
<accession>A0A919NDH5</accession>
<dbReference type="InterPro" id="IPR041223">
    <property type="entry name" value="ApeA_NTD"/>
</dbReference>
<proteinExistence type="predicted"/>
<dbReference type="AlphaFoldDB" id="A0A919NDH5"/>
<dbReference type="Pfam" id="PF18862">
    <property type="entry name" value="ApeA_NTD1"/>
    <property type="match status" value="1"/>
</dbReference>
<dbReference type="Proteomes" id="UP000629619">
    <property type="component" value="Unassembled WGS sequence"/>
</dbReference>
<gene>
    <name evidence="3" type="ORF">Asi03nite_61480</name>
</gene>
<dbReference type="InterPro" id="IPR041229">
    <property type="entry name" value="HEPN_Apea"/>
</dbReference>
<feature type="domain" description="Apea-like HEPN" evidence="1">
    <location>
        <begin position="322"/>
        <end position="454"/>
    </location>
</feature>
<evidence type="ECO:0000259" key="1">
    <source>
        <dbReference type="Pfam" id="PF18739"/>
    </source>
</evidence>
<dbReference type="Pfam" id="PF18739">
    <property type="entry name" value="HEPN_Apea"/>
    <property type="match status" value="1"/>
</dbReference>
<reference evidence="3" key="1">
    <citation type="submission" date="2021-01" db="EMBL/GenBank/DDBJ databases">
        <title>Whole genome shotgun sequence of Actinoplanes siamensis NBRC 109076.</title>
        <authorList>
            <person name="Komaki H."/>
            <person name="Tamura T."/>
        </authorList>
    </citation>
    <scope>NUCLEOTIDE SEQUENCE</scope>
    <source>
        <strain evidence="3">NBRC 109076</strain>
    </source>
</reference>
<keyword evidence="4" id="KW-1185">Reference proteome</keyword>
<sequence length="487" mass="55264">MERQRLASQGMQAFDSTGEFWLPSPHGVKRYGRLVFDPIEGATLTLADPLVERRANGEEYEKEGGQRSRIFGVIDHGGVSEPVTLIDSVQNNRRKYRPNFLLVGGHFETDEETAFESVIVRLRDAAPWVNRKAITVEVDSAVEGMDRRQVVCRLDMPGENQARFSRGEITVVFHWSRDDAELESFKVTYWPEFVIEYDKMTSLAEIIEDAGHLNSLSSLCVDRADAFISLRAYRKDFPEVSINGEPFYNTRRPIELKARMQEPGRQREVRALSSHDVIVPLEEFGGVQAIATWLDCVPAITPIVGSLLTMRAQSIYSENRFLNVASATEGLHRALIGGGEYMPTKEFDKLRRAIRSQLIPDVHRTWFNNLMVHANDFNLDRRLRDLVAELGDLSGYLVGSNVDSWVAAVKKARNNLTHLDESRRKFDGADLYWLAESLFNVTRLCLLLRAGLEKQGLPKIVQRIHGWSDVGRLERAVDRIAGLPPRE</sequence>
<feature type="domain" description="ApeA N-terminal" evidence="2">
    <location>
        <begin position="17"/>
        <end position="286"/>
    </location>
</feature>
<evidence type="ECO:0008006" key="5">
    <source>
        <dbReference type="Google" id="ProtNLM"/>
    </source>
</evidence>